<name>A0A975HCB5_9SPHN</name>
<evidence type="ECO:0000256" key="4">
    <source>
        <dbReference type="ARBA" id="ARBA00066616"/>
    </source>
</evidence>
<evidence type="ECO:0000256" key="2">
    <source>
        <dbReference type="ARBA" id="ARBA00022598"/>
    </source>
</evidence>
<comment type="catalytic activity">
    <reaction evidence="3">
        <text>3-(methylsulfanyl)propanoate + ATP + CoA = 3-(methylsulfanyl)propanoyl-CoA + AMP + diphosphate</text>
        <dbReference type="Rhea" id="RHEA:43052"/>
        <dbReference type="ChEBI" id="CHEBI:30616"/>
        <dbReference type="ChEBI" id="CHEBI:33019"/>
        <dbReference type="ChEBI" id="CHEBI:49016"/>
        <dbReference type="ChEBI" id="CHEBI:57287"/>
        <dbReference type="ChEBI" id="CHEBI:82815"/>
        <dbReference type="ChEBI" id="CHEBI:456215"/>
        <dbReference type="EC" id="6.2.1.44"/>
    </reaction>
    <physiologicalReaction direction="left-to-right" evidence="3">
        <dbReference type="Rhea" id="RHEA:43053"/>
    </physiologicalReaction>
</comment>
<dbReference type="RefSeq" id="WP_208631915.1">
    <property type="nucleotide sequence ID" value="NZ_CP059319.1"/>
</dbReference>
<dbReference type="SUPFAM" id="SSF56801">
    <property type="entry name" value="Acetyl-CoA synthetase-like"/>
    <property type="match status" value="1"/>
</dbReference>
<dbReference type="EMBL" id="CP059319">
    <property type="protein sequence ID" value="QTH20067.1"/>
    <property type="molecule type" value="Genomic_DNA"/>
</dbReference>
<keyword evidence="2" id="KW-0436">Ligase</keyword>
<accession>A0A975HCB5</accession>
<dbReference type="Gene3D" id="3.40.50.12780">
    <property type="entry name" value="N-terminal domain of ligase-like"/>
    <property type="match status" value="1"/>
</dbReference>
<dbReference type="Pfam" id="PF13193">
    <property type="entry name" value="AMP-binding_C"/>
    <property type="match status" value="1"/>
</dbReference>
<dbReference type="InterPro" id="IPR042099">
    <property type="entry name" value="ANL_N_sf"/>
</dbReference>
<protein>
    <recommendedName>
        <fullName evidence="5">3-methylmercaptopropionyl-CoA ligase</fullName>
        <ecNumber evidence="4">6.2.1.44</ecNumber>
    </recommendedName>
</protein>
<comment type="similarity">
    <text evidence="1">Belongs to the ATP-dependent AMP-binding enzyme family.</text>
</comment>
<dbReference type="Gene3D" id="3.30.300.30">
    <property type="match status" value="1"/>
</dbReference>
<feature type="domain" description="AMP-binding enzyme C-terminal" evidence="7">
    <location>
        <begin position="444"/>
        <end position="519"/>
    </location>
</feature>
<dbReference type="PANTHER" id="PTHR43767:SF1">
    <property type="entry name" value="NONRIBOSOMAL PEPTIDE SYNTHASE PES1 (EUROFUNG)-RELATED"/>
    <property type="match status" value="1"/>
</dbReference>
<dbReference type="GO" id="GO:0016878">
    <property type="term" value="F:acid-thiol ligase activity"/>
    <property type="evidence" value="ECO:0007669"/>
    <property type="project" value="UniProtKB-ARBA"/>
</dbReference>
<evidence type="ECO:0000313" key="8">
    <source>
        <dbReference type="EMBL" id="QTH20067.1"/>
    </source>
</evidence>
<dbReference type="InterPro" id="IPR025110">
    <property type="entry name" value="AMP-bd_C"/>
</dbReference>
<dbReference type="Proteomes" id="UP000664914">
    <property type="component" value="Chromosome"/>
</dbReference>
<organism evidence="8 9">
    <name type="scientific">Rhizorhabdus wittichii</name>
    <dbReference type="NCBI Taxonomy" id="160791"/>
    <lineage>
        <taxon>Bacteria</taxon>
        <taxon>Pseudomonadati</taxon>
        <taxon>Pseudomonadota</taxon>
        <taxon>Alphaproteobacteria</taxon>
        <taxon>Sphingomonadales</taxon>
        <taxon>Sphingomonadaceae</taxon>
        <taxon>Rhizorhabdus</taxon>
    </lineage>
</organism>
<proteinExistence type="inferred from homology"/>
<dbReference type="AlphaFoldDB" id="A0A975HCB5"/>
<sequence length="538" mass="59548">MATIMQDNGLFKEDGVPSAMRGIGSLEDAIRVHARLDPDRPAITFHDRTISYGSFDKRTNRLANALLSAGYGAQDRLAVVLKNGPCSYESLIAARKIGAVQVAINWRLAPSEIAWIVNDCRSRILILDADLADKAAEIAAMLDRPIEMLVAGDAGMAGLASVDEWIARFSDTDPGRTSAFDETAIQLYTSGTTGRPKGAMLSNGNLWSFFDNAARVLPMRAFGNHLIVLPLFHVAALIWSMRVFVHGGHCIGMREFDPDAMLSLIPRYRVNDFATVTTVLYMLQRHAPRDLDYSSLEGICVGGGMLSERSAREMMETFGCPIYGMYGSTELTYGCTLLWIDEALLETPELLDSCGRPFPDITLGIFDPESEEALPDGVIGELWVRGGQRGQGYWNRPEETAKAFRPDGWFRTGDMGHLRDGYLYISDRLKDMIRSGGENVYPAEVERVLGEHPAVQEAVVIGVPDDIWGESVKALIILREGRSAEPAEVISYARGHLAPFKCPRSVEFVEGFPRTPSGKPMKNVIREPYWESYSRRVN</sequence>
<dbReference type="EC" id="6.2.1.44" evidence="4"/>
<dbReference type="InterPro" id="IPR000873">
    <property type="entry name" value="AMP-dep_synth/lig_dom"/>
</dbReference>
<evidence type="ECO:0000259" key="6">
    <source>
        <dbReference type="Pfam" id="PF00501"/>
    </source>
</evidence>
<reference evidence="8" key="2">
    <citation type="submission" date="2021-04" db="EMBL/GenBank/DDBJ databases">
        <title>Isolation and genomic analysis of the ibuprofen-degrading bacterium Sphingomonas strain MPO218.</title>
        <authorList>
            <person name="Aulestia M."/>
            <person name="Flores A."/>
            <person name="Mangas E.L."/>
            <person name="Perez-Pulido A.J."/>
            <person name="Santero E."/>
            <person name="Camacho E.M."/>
        </authorList>
    </citation>
    <scope>NUCLEOTIDE SEQUENCE</scope>
    <source>
        <strain evidence="8">MPO218</strain>
    </source>
</reference>
<evidence type="ECO:0000313" key="9">
    <source>
        <dbReference type="Proteomes" id="UP000664914"/>
    </source>
</evidence>
<evidence type="ECO:0000256" key="5">
    <source>
        <dbReference type="ARBA" id="ARBA00067668"/>
    </source>
</evidence>
<evidence type="ECO:0000256" key="1">
    <source>
        <dbReference type="ARBA" id="ARBA00006432"/>
    </source>
</evidence>
<reference evidence="8" key="1">
    <citation type="submission" date="2020-07" db="EMBL/GenBank/DDBJ databases">
        <authorList>
            <person name="Camacho E."/>
        </authorList>
    </citation>
    <scope>NUCLEOTIDE SEQUENCE</scope>
    <source>
        <strain evidence="8">MPO218</strain>
    </source>
</reference>
<dbReference type="InterPro" id="IPR045851">
    <property type="entry name" value="AMP-bd_C_sf"/>
</dbReference>
<dbReference type="FunFam" id="3.30.300.30:FF:000008">
    <property type="entry name" value="2,3-dihydroxybenzoate-AMP ligase"/>
    <property type="match status" value="1"/>
</dbReference>
<dbReference type="Pfam" id="PF00501">
    <property type="entry name" value="AMP-binding"/>
    <property type="match status" value="1"/>
</dbReference>
<dbReference type="PANTHER" id="PTHR43767">
    <property type="entry name" value="LONG-CHAIN-FATTY-ACID--COA LIGASE"/>
    <property type="match status" value="1"/>
</dbReference>
<feature type="domain" description="AMP-dependent synthetase/ligase" evidence="6">
    <location>
        <begin position="32"/>
        <end position="394"/>
    </location>
</feature>
<evidence type="ECO:0000259" key="7">
    <source>
        <dbReference type="Pfam" id="PF13193"/>
    </source>
</evidence>
<dbReference type="InterPro" id="IPR050237">
    <property type="entry name" value="ATP-dep_AMP-bd_enzyme"/>
</dbReference>
<gene>
    <name evidence="8" type="ORF">HRJ34_17100</name>
</gene>
<evidence type="ECO:0000256" key="3">
    <source>
        <dbReference type="ARBA" id="ARBA00051915"/>
    </source>
</evidence>